<evidence type="ECO:0000256" key="6">
    <source>
        <dbReference type="SAM" id="Phobius"/>
    </source>
</evidence>
<keyword evidence="5 6" id="KW-0472">Membrane</keyword>
<evidence type="ECO:0000256" key="3">
    <source>
        <dbReference type="ARBA" id="ARBA00022692"/>
    </source>
</evidence>
<evidence type="ECO:0000256" key="2">
    <source>
        <dbReference type="ARBA" id="ARBA00005587"/>
    </source>
</evidence>
<name>A0ABY5ZI31_9BACT</name>
<dbReference type="Proteomes" id="UP001060414">
    <property type="component" value="Chromosome"/>
</dbReference>
<dbReference type="InterPro" id="IPR047623">
    <property type="entry name" value="SatP"/>
</dbReference>
<protein>
    <submittedName>
        <fullName evidence="7">Acetate uptake transporter</fullName>
    </submittedName>
</protein>
<accession>A0ABY5ZI31</accession>
<proteinExistence type="inferred from homology"/>
<sequence>MSSKSTPAPANTSATVLCQTRSPSGFLTLGLCCLLLGLYQGGLIAFPALVAVGFIYGGLSQAVTGIHEWRHGNAFGAAAFVSCGLFWLSLLPILILPDAGIAKPFDAFASVPYLIMWSLFVGILAHGAGQTEKITGVIFGALALLLGLVAATLVWEPALLRQATCLFGVATGLLATAKGLSLQGLYLARRRALTT</sequence>
<dbReference type="PANTHER" id="PTHR30178:SF3">
    <property type="entry name" value="SUCCINATE-ACETATE_PROTON SYMPORTER SATP"/>
    <property type="match status" value="1"/>
</dbReference>
<dbReference type="PANTHER" id="PTHR30178">
    <property type="entry name" value="INNER MEMBRANE PROTEIN YAAH"/>
    <property type="match status" value="1"/>
</dbReference>
<feature type="transmembrane region" description="Helical" evidence="6">
    <location>
        <begin position="71"/>
        <end position="95"/>
    </location>
</feature>
<dbReference type="NCBIfam" id="NF038013">
    <property type="entry name" value="AceTr_1"/>
    <property type="match status" value="1"/>
</dbReference>
<keyword evidence="3 6" id="KW-0812">Transmembrane</keyword>
<organism evidence="7 8">
    <name type="scientific">Geoalkalibacter halelectricus</name>
    <dbReference type="NCBI Taxonomy" id="2847045"/>
    <lineage>
        <taxon>Bacteria</taxon>
        <taxon>Pseudomonadati</taxon>
        <taxon>Thermodesulfobacteriota</taxon>
        <taxon>Desulfuromonadia</taxon>
        <taxon>Desulfuromonadales</taxon>
        <taxon>Geoalkalibacteraceae</taxon>
        <taxon>Geoalkalibacter</taxon>
    </lineage>
</organism>
<feature type="transmembrane region" description="Helical" evidence="6">
    <location>
        <begin position="107"/>
        <end position="125"/>
    </location>
</feature>
<keyword evidence="8" id="KW-1185">Reference proteome</keyword>
<evidence type="ECO:0000256" key="4">
    <source>
        <dbReference type="ARBA" id="ARBA00022989"/>
    </source>
</evidence>
<dbReference type="RefSeq" id="WP_260747139.1">
    <property type="nucleotide sequence ID" value="NZ_CP092109.1"/>
</dbReference>
<evidence type="ECO:0000313" key="8">
    <source>
        <dbReference type="Proteomes" id="UP001060414"/>
    </source>
</evidence>
<comment type="similarity">
    <text evidence="2">Belongs to the acetate uptake transporter (AceTr) (TC 2.A.96) family.</text>
</comment>
<dbReference type="EMBL" id="CP092109">
    <property type="protein sequence ID" value="UWZ78781.1"/>
    <property type="molecule type" value="Genomic_DNA"/>
</dbReference>
<reference evidence="7" key="1">
    <citation type="journal article" date="2022" name="Environ. Microbiol.">
        <title>Geoalkalibacter halelectricus SAP #1 sp. nov. possessing extracellular electron transfer and mineral#reducing capabilities from a haloalkaline environment.</title>
        <authorList>
            <person name="Yadav S."/>
            <person name="Singh R."/>
            <person name="Sundharam S.S."/>
            <person name="Chaudhary S."/>
            <person name="Krishnamurthi S."/>
            <person name="Patil S.A."/>
        </authorList>
    </citation>
    <scope>NUCLEOTIDE SEQUENCE</scope>
    <source>
        <strain evidence="7">SAP-1</strain>
    </source>
</reference>
<keyword evidence="4 6" id="KW-1133">Transmembrane helix</keyword>
<comment type="subcellular location">
    <subcellularLocation>
        <location evidence="1">Membrane</location>
        <topology evidence="1">Multi-pass membrane protein</topology>
    </subcellularLocation>
</comment>
<evidence type="ECO:0000256" key="5">
    <source>
        <dbReference type="ARBA" id="ARBA00023136"/>
    </source>
</evidence>
<dbReference type="InterPro" id="IPR000791">
    <property type="entry name" value="Gpr1/Fun34/SatP-like"/>
</dbReference>
<gene>
    <name evidence="7" type="ORF">L9S41_13985</name>
</gene>
<evidence type="ECO:0000256" key="1">
    <source>
        <dbReference type="ARBA" id="ARBA00004141"/>
    </source>
</evidence>
<evidence type="ECO:0000313" key="7">
    <source>
        <dbReference type="EMBL" id="UWZ78781.1"/>
    </source>
</evidence>
<dbReference type="Pfam" id="PF01184">
    <property type="entry name" value="Gpr1_Fun34_YaaH"/>
    <property type="match status" value="1"/>
</dbReference>
<feature type="transmembrane region" description="Helical" evidence="6">
    <location>
        <begin position="137"/>
        <end position="155"/>
    </location>
</feature>
<feature type="transmembrane region" description="Helical" evidence="6">
    <location>
        <begin position="167"/>
        <end position="188"/>
    </location>
</feature>
<feature type="transmembrane region" description="Helical" evidence="6">
    <location>
        <begin position="26"/>
        <end position="59"/>
    </location>
</feature>